<evidence type="ECO:0000256" key="1">
    <source>
        <dbReference type="SAM" id="MobiDB-lite"/>
    </source>
</evidence>
<evidence type="ECO:0000313" key="2">
    <source>
        <dbReference type="EMBL" id="RKF64973.1"/>
    </source>
</evidence>
<name>A0A420I5J3_9PEZI</name>
<accession>A0A420I5J3</accession>
<organism evidence="2 3">
    <name type="scientific">Erysiphe neolycopersici</name>
    <dbReference type="NCBI Taxonomy" id="212602"/>
    <lineage>
        <taxon>Eukaryota</taxon>
        <taxon>Fungi</taxon>
        <taxon>Dikarya</taxon>
        <taxon>Ascomycota</taxon>
        <taxon>Pezizomycotina</taxon>
        <taxon>Leotiomycetes</taxon>
        <taxon>Erysiphales</taxon>
        <taxon>Erysiphaceae</taxon>
        <taxon>Erysiphe</taxon>
    </lineage>
</organism>
<comment type="caution">
    <text evidence="2">The sequence shown here is derived from an EMBL/GenBank/DDBJ whole genome shotgun (WGS) entry which is preliminary data.</text>
</comment>
<dbReference type="EMBL" id="MCFK01001453">
    <property type="protein sequence ID" value="RKF64973.1"/>
    <property type="molecule type" value="Genomic_DNA"/>
</dbReference>
<reference evidence="2 3" key="1">
    <citation type="journal article" date="2018" name="BMC Genomics">
        <title>Comparative genome analyses reveal sequence features reflecting distinct modes of host-adaptation between dicot and monocot powdery mildew.</title>
        <authorList>
            <person name="Wu Y."/>
            <person name="Ma X."/>
            <person name="Pan Z."/>
            <person name="Kale S.D."/>
            <person name="Song Y."/>
            <person name="King H."/>
            <person name="Zhang Q."/>
            <person name="Presley C."/>
            <person name="Deng X."/>
            <person name="Wei C.I."/>
            <person name="Xiao S."/>
        </authorList>
    </citation>
    <scope>NUCLEOTIDE SEQUENCE [LARGE SCALE GENOMIC DNA]</scope>
    <source>
        <strain evidence="2">UMSG2</strain>
    </source>
</reference>
<sequence length="137" mass="15715">ISDILIINGQLDTQGEPCTEKVEFEEDDTPLDLIMTEQQKQEPTLQPLRPAAQQASQPVHTTVITRKETSWPRWDGNRESYSDYWFKLEIKVEEDGQLFSSSRAVCLGMIESLPEGKRHKVKTLFRSRGSGGNYSWK</sequence>
<feature type="region of interest" description="Disordered" evidence="1">
    <location>
        <begin position="40"/>
        <end position="62"/>
    </location>
</feature>
<gene>
    <name evidence="2" type="ORF">OnM2_014037</name>
</gene>
<dbReference type="STRING" id="212602.A0A420I5J3"/>
<dbReference type="AlphaFoldDB" id="A0A420I5J3"/>
<feature type="non-terminal residue" evidence="2">
    <location>
        <position position="1"/>
    </location>
</feature>
<keyword evidence="3" id="KW-1185">Reference proteome</keyword>
<evidence type="ECO:0000313" key="3">
    <source>
        <dbReference type="Proteomes" id="UP000286134"/>
    </source>
</evidence>
<dbReference type="Proteomes" id="UP000286134">
    <property type="component" value="Unassembled WGS sequence"/>
</dbReference>
<dbReference type="OrthoDB" id="3595023at2759"/>
<proteinExistence type="predicted"/>
<feature type="compositionally biased region" description="Polar residues" evidence="1">
    <location>
        <begin position="53"/>
        <end position="62"/>
    </location>
</feature>
<protein>
    <submittedName>
        <fullName evidence="2">Uncharacterized protein</fullName>
    </submittedName>
</protein>